<dbReference type="InParanoid" id="C5L873"/>
<dbReference type="Proteomes" id="UP000007800">
    <property type="component" value="Unassembled WGS sequence"/>
</dbReference>
<evidence type="ECO:0000313" key="6">
    <source>
        <dbReference type="EMBL" id="EER07070.1"/>
    </source>
</evidence>
<protein>
    <recommendedName>
        <fullName evidence="8">DUF659 domain-containing protein</fullName>
    </recommendedName>
</protein>
<gene>
    <name evidence="6" type="ORF">Pmar_PMAR005037</name>
</gene>
<reference evidence="6 7" key="1">
    <citation type="submission" date="2008-07" db="EMBL/GenBank/DDBJ databases">
        <authorList>
            <person name="El-Sayed N."/>
            <person name="Caler E."/>
            <person name="Inman J."/>
            <person name="Amedeo P."/>
            <person name="Hass B."/>
            <person name="Wortman J."/>
        </authorList>
    </citation>
    <scope>NUCLEOTIDE SEQUENCE [LARGE SCALE GENOMIC DNA]</scope>
    <source>
        <strain evidence="7">ATCC 50983 / TXsc</strain>
    </source>
</reference>
<sequence>MPISLVEKSGFQALVYHLTCRNKPQYVIPSRRQITRWLSDRLDICTAGFKGLQNCAAIGITTDVWTRANKESVLSLVAHYIHPADPENPSLTGSLQTRVIGFETLRSKHTADNISCLLTTTLNKMGLQGKVALACTDSGSNMVRCFSDLVASGTMCLLKQWLPCAAHRLHLTVCNGLALYKTRHTEKAGIYGHKTVEDGLAQAEEVLKEMDAMDPTEGDNSTTVNTDALLMEAEEDIEQDEPDWGLEGDDEAFRDGIETAGRVTRTQASAKRSVDRVRTLISLLRKSTTARDIMNDVREKFPPR</sequence>
<name>C5L873_PERM5</name>
<evidence type="ECO:0000256" key="4">
    <source>
        <dbReference type="ARBA" id="ARBA00022833"/>
    </source>
</evidence>
<keyword evidence="5" id="KW-0539">Nucleus</keyword>
<dbReference type="GO" id="GO:0005634">
    <property type="term" value="C:nucleus"/>
    <property type="evidence" value="ECO:0007669"/>
    <property type="project" value="UniProtKB-SubCell"/>
</dbReference>
<dbReference type="OrthoDB" id="1607513at2759"/>
<evidence type="ECO:0000256" key="5">
    <source>
        <dbReference type="ARBA" id="ARBA00023242"/>
    </source>
</evidence>
<accession>C5L873</accession>
<keyword evidence="4" id="KW-0862">Zinc</keyword>
<dbReference type="EMBL" id="GG680054">
    <property type="protein sequence ID" value="EER07070.1"/>
    <property type="molecule type" value="Genomic_DNA"/>
</dbReference>
<evidence type="ECO:0000256" key="1">
    <source>
        <dbReference type="ARBA" id="ARBA00004123"/>
    </source>
</evidence>
<evidence type="ECO:0000256" key="2">
    <source>
        <dbReference type="ARBA" id="ARBA00022723"/>
    </source>
</evidence>
<evidence type="ECO:0000313" key="7">
    <source>
        <dbReference type="Proteomes" id="UP000007800"/>
    </source>
</evidence>
<comment type="subcellular location">
    <subcellularLocation>
        <location evidence="1">Nucleus</location>
    </subcellularLocation>
</comment>
<keyword evidence="3" id="KW-0863">Zinc-finger</keyword>
<dbReference type="RefSeq" id="XP_002775254.1">
    <property type="nucleotide sequence ID" value="XM_002775208.1"/>
</dbReference>
<organism evidence="7">
    <name type="scientific">Perkinsus marinus (strain ATCC 50983 / TXsc)</name>
    <dbReference type="NCBI Taxonomy" id="423536"/>
    <lineage>
        <taxon>Eukaryota</taxon>
        <taxon>Sar</taxon>
        <taxon>Alveolata</taxon>
        <taxon>Perkinsozoa</taxon>
        <taxon>Perkinsea</taxon>
        <taxon>Perkinsida</taxon>
        <taxon>Perkinsidae</taxon>
        <taxon>Perkinsus</taxon>
    </lineage>
</organism>
<dbReference type="GO" id="GO:0008270">
    <property type="term" value="F:zinc ion binding"/>
    <property type="evidence" value="ECO:0007669"/>
    <property type="project" value="UniProtKB-KW"/>
</dbReference>
<evidence type="ECO:0008006" key="8">
    <source>
        <dbReference type="Google" id="ProtNLM"/>
    </source>
</evidence>
<dbReference type="InterPro" id="IPR052035">
    <property type="entry name" value="ZnF_BED_domain_contain"/>
</dbReference>
<dbReference type="PANTHER" id="PTHR46481:SF10">
    <property type="entry name" value="ZINC FINGER BED DOMAIN-CONTAINING PROTEIN 39"/>
    <property type="match status" value="1"/>
</dbReference>
<dbReference type="PANTHER" id="PTHR46481">
    <property type="entry name" value="ZINC FINGER BED DOMAIN-CONTAINING PROTEIN 4"/>
    <property type="match status" value="1"/>
</dbReference>
<dbReference type="SUPFAM" id="SSF53098">
    <property type="entry name" value="Ribonuclease H-like"/>
    <property type="match status" value="1"/>
</dbReference>
<dbReference type="AlphaFoldDB" id="C5L873"/>
<dbReference type="InterPro" id="IPR012337">
    <property type="entry name" value="RNaseH-like_sf"/>
</dbReference>
<keyword evidence="2" id="KW-0479">Metal-binding</keyword>
<proteinExistence type="predicted"/>
<keyword evidence="7" id="KW-1185">Reference proteome</keyword>
<evidence type="ECO:0000256" key="3">
    <source>
        <dbReference type="ARBA" id="ARBA00022771"/>
    </source>
</evidence>
<dbReference type="GeneID" id="9059456"/>